<evidence type="ECO:0000259" key="2">
    <source>
        <dbReference type="Pfam" id="PF06580"/>
    </source>
</evidence>
<reference evidence="3 4" key="1">
    <citation type="submission" date="2017-06" db="EMBL/GenBank/DDBJ databases">
        <authorList>
            <person name="Kim H.J."/>
            <person name="Triplett B.A."/>
        </authorList>
    </citation>
    <scope>NUCLEOTIDE SEQUENCE [LARGE SCALE GENOMIC DNA]</scope>
    <source>
        <strain evidence="3 4">DSM 25597</strain>
    </source>
</reference>
<feature type="domain" description="Signal transduction histidine kinase internal region" evidence="2">
    <location>
        <begin position="167"/>
        <end position="246"/>
    </location>
</feature>
<proteinExistence type="predicted"/>
<dbReference type="PANTHER" id="PTHR34220">
    <property type="entry name" value="SENSOR HISTIDINE KINASE YPDA"/>
    <property type="match status" value="1"/>
</dbReference>
<dbReference type="AlphaFoldDB" id="A0A238Z8D6"/>
<evidence type="ECO:0000256" key="1">
    <source>
        <dbReference type="SAM" id="Phobius"/>
    </source>
</evidence>
<dbReference type="Gene3D" id="3.30.565.10">
    <property type="entry name" value="Histidine kinase-like ATPase, C-terminal domain"/>
    <property type="match status" value="1"/>
</dbReference>
<dbReference type="Pfam" id="PF06580">
    <property type="entry name" value="His_kinase"/>
    <property type="match status" value="1"/>
</dbReference>
<dbReference type="InterPro" id="IPR010559">
    <property type="entry name" value="Sig_transdc_His_kin_internal"/>
</dbReference>
<protein>
    <submittedName>
        <fullName evidence="3">GHKL domain-containing protein</fullName>
    </submittedName>
</protein>
<keyword evidence="4" id="KW-1185">Reference proteome</keyword>
<dbReference type="EMBL" id="FZNY01000003">
    <property type="protein sequence ID" value="SNR79755.1"/>
    <property type="molecule type" value="Genomic_DNA"/>
</dbReference>
<dbReference type="GO" id="GO:0016020">
    <property type="term" value="C:membrane"/>
    <property type="evidence" value="ECO:0007669"/>
    <property type="project" value="InterPro"/>
</dbReference>
<dbReference type="GO" id="GO:0000155">
    <property type="term" value="F:phosphorelay sensor kinase activity"/>
    <property type="evidence" value="ECO:0007669"/>
    <property type="project" value="InterPro"/>
</dbReference>
<dbReference type="PANTHER" id="PTHR34220:SF7">
    <property type="entry name" value="SENSOR HISTIDINE KINASE YPDA"/>
    <property type="match status" value="1"/>
</dbReference>
<accession>A0A238Z8D6</accession>
<dbReference type="Proteomes" id="UP000198379">
    <property type="component" value="Unassembled WGS sequence"/>
</dbReference>
<feature type="transmembrane region" description="Helical" evidence="1">
    <location>
        <begin position="20"/>
        <end position="39"/>
    </location>
</feature>
<dbReference type="SUPFAM" id="SSF55874">
    <property type="entry name" value="ATPase domain of HSP90 chaperone/DNA topoisomerase II/histidine kinase"/>
    <property type="match status" value="1"/>
</dbReference>
<feature type="transmembrane region" description="Helical" evidence="1">
    <location>
        <begin position="125"/>
        <end position="144"/>
    </location>
</feature>
<dbReference type="OrthoDB" id="9809908at2"/>
<name>A0A238Z8D6_9FLAO</name>
<evidence type="ECO:0000313" key="4">
    <source>
        <dbReference type="Proteomes" id="UP000198379"/>
    </source>
</evidence>
<keyword evidence="1" id="KW-1133">Transmembrane helix</keyword>
<organism evidence="3 4">
    <name type="scientific">Dokdonia pacifica</name>
    <dbReference type="NCBI Taxonomy" id="1627892"/>
    <lineage>
        <taxon>Bacteria</taxon>
        <taxon>Pseudomonadati</taxon>
        <taxon>Bacteroidota</taxon>
        <taxon>Flavobacteriia</taxon>
        <taxon>Flavobacteriales</taxon>
        <taxon>Flavobacteriaceae</taxon>
        <taxon>Dokdonia</taxon>
    </lineage>
</organism>
<keyword evidence="1" id="KW-0472">Membrane</keyword>
<evidence type="ECO:0000313" key="3">
    <source>
        <dbReference type="EMBL" id="SNR79755.1"/>
    </source>
</evidence>
<sequence length="360" mass="41592">MSTNLPFVDRIVQNSVLSHILFWCSFLLIFTLLGSLNSGSFSSHLINYLALLPSQLAAAYFLNYYQIPVLFLKKRYVRFVISFLVSGYVFVVFARICTVHIAEPLTREGMFEKETFLEILADPFYLFYVYFPAVYVIVFLMMAIKSIKRGFEEKHQLEVLQKEKAKTELQFLKAQIHPHFLFNTLNSIYALTLTKSDAAPEVVLKLSEMLDYILYQCNEPTIALHKEITLIQGYIDLEKIRYGDQLDLEFIHELSDKQRPIAPLILLGFIENAFKHGASKNPINPKIHIQLQEKESQLYLRVYNTKISVKSDVTSEQTKGIGITNVSRQLELHYPNAHTLKIEDTETSYEVQLTIDLTNK</sequence>
<dbReference type="InterPro" id="IPR036890">
    <property type="entry name" value="HATPase_C_sf"/>
</dbReference>
<dbReference type="InterPro" id="IPR050640">
    <property type="entry name" value="Bact_2-comp_sensor_kinase"/>
</dbReference>
<keyword evidence="1" id="KW-0812">Transmembrane</keyword>
<gene>
    <name evidence="3" type="ORF">SAMN06265376_10337</name>
</gene>
<feature type="transmembrane region" description="Helical" evidence="1">
    <location>
        <begin position="45"/>
        <end position="65"/>
    </location>
</feature>
<feature type="transmembrane region" description="Helical" evidence="1">
    <location>
        <begin position="77"/>
        <end position="102"/>
    </location>
</feature>
<dbReference type="RefSeq" id="WP_089371376.1">
    <property type="nucleotide sequence ID" value="NZ_BMEP01000001.1"/>
</dbReference>